<keyword evidence="3" id="KW-0813">Transport</keyword>
<dbReference type="InterPro" id="IPR002549">
    <property type="entry name" value="AI-2E-like"/>
</dbReference>
<organism evidence="9 10">
    <name type="scientific">Microbacterium mitrae</name>
    <dbReference type="NCBI Taxonomy" id="664640"/>
    <lineage>
        <taxon>Bacteria</taxon>
        <taxon>Bacillati</taxon>
        <taxon>Actinomycetota</taxon>
        <taxon>Actinomycetes</taxon>
        <taxon>Micrococcales</taxon>
        <taxon>Microbacteriaceae</taxon>
        <taxon>Microbacterium</taxon>
    </lineage>
</organism>
<dbReference type="AlphaFoldDB" id="A0A5C8HT10"/>
<evidence type="ECO:0000256" key="3">
    <source>
        <dbReference type="ARBA" id="ARBA00022448"/>
    </source>
</evidence>
<keyword evidence="5 8" id="KW-0812">Transmembrane</keyword>
<feature type="transmembrane region" description="Helical" evidence="8">
    <location>
        <begin position="304"/>
        <end position="323"/>
    </location>
</feature>
<dbReference type="OrthoDB" id="4016357at2"/>
<evidence type="ECO:0000313" key="9">
    <source>
        <dbReference type="EMBL" id="TXK06412.1"/>
    </source>
</evidence>
<feature type="transmembrane region" description="Helical" evidence="8">
    <location>
        <begin position="268"/>
        <end position="292"/>
    </location>
</feature>
<protein>
    <submittedName>
        <fullName evidence="9">AI-2E family transporter</fullName>
    </submittedName>
</protein>
<comment type="subcellular location">
    <subcellularLocation>
        <location evidence="1">Cell membrane</location>
        <topology evidence="1">Multi-pass membrane protein</topology>
    </subcellularLocation>
</comment>
<name>A0A5C8HT10_9MICO</name>
<evidence type="ECO:0000256" key="4">
    <source>
        <dbReference type="ARBA" id="ARBA00022475"/>
    </source>
</evidence>
<dbReference type="EMBL" id="VRSW01000001">
    <property type="protein sequence ID" value="TXK06412.1"/>
    <property type="molecule type" value="Genomic_DNA"/>
</dbReference>
<dbReference type="Proteomes" id="UP000321196">
    <property type="component" value="Unassembled WGS sequence"/>
</dbReference>
<comment type="caution">
    <text evidence="9">The sequence shown here is derived from an EMBL/GenBank/DDBJ whole genome shotgun (WGS) entry which is preliminary data.</text>
</comment>
<dbReference type="GO" id="GO:0005886">
    <property type="term" value="C:plasma membrane"/>
    <property type="evidence" value="ECO:0007669"/>
    <property type="project" value="UniProtKB-SubCell"/>
</dbReference>
<proteinExistence type="inferred from homology"/>
<dbReference type="Pfam" id="PF01594">
    <property type="entry name" value="AI-2E_transport"/>
    <property type="match status" value="1"/>
</dbReference>
<feature type="transmembrane region" description="Helical" evidence="8">
    <location>
        <begin position="335"/>
        <end position="368"/>
    </location>
</feature>
<gene>
    <name evidence="9" type="ORF">FVP60_05500</name>
</gene>
<keyword evidence="4" id="KW-1003">Cell membrane</keyword>
<keyword evidence="6 8" id="KW-1133">Transmembrane helix</keyword>
<sequence length="380" mass="40452">MSESTTPEPEAIDPTAIASLTPNPLTPVAPTRMWSMANPLRTGFLLTLGALGALVIGFAIRDLTTVIIYIVFAIFIALGLQPIIVRLQKLGWSRTWSVVGTMVGLLAVGGGVLGIVIPTVANQLATFISSIPALIRDFRESDLYATLDGFFEDGFGNLVSQVQVFLTDPANIAAIGGGALQTGVTVINITSGLIIVLVLSIYFVAALPRMKDAMIQLVAARSRPRLHDLTDQVMASTGSYVGGMVILAALNAVFTALLHWILQLPFPLLMGVIAFCITVIPMIGTVLFWGIASTLALLTNPTTALIFALIYFIYMQIEAYFITPRVMNRAVAVPASLVVIGALAGGSLLGLLGAFIAIPITAAILIVIQQVWIPRQNERI</sequence>
<evidence type="ECO:0000256" key="2">
    <source>
        <dbReference type="ARBA" id="ARBA00009773"/>
    </source>
</evidence>
<evidence type="ECO:0000313" key="10">
    <source>
        <dbReference type="Proteomes" id="UP000321196"/>
    </source>
</evidence>
<feature type="transmembrane region" description="Helical" evidence="8">
    <location>
        <begin position="96"/>
        <end position="117"/>
    </location>
</feature>
<evidence type="ECO:0000256" key="5">
    <source>
        <dbReference type="ARBA" id="ARBA00022692"/>
    </source>
</evidence>
<evidence type="ECO:0000256" key="8">
    <source>
        <dbReference type="SAM" id="Phobius"/>
    </source>
</evidence>
<evidence type="ECO:0000256" key="1">
    <source>
        <dbReference type="ARBA" id="ARBA00004651"/>
    </source>
</evidence>
<feature type="transmembrane region" description="Helical" evidence="8">
    <location>
        <begin position="240"/>
        <end position="262"/>
    </location>
</feature>
<reference evidence="9 10" key="1">
    <citation type="submission" date="2019-08" db="EMBL/GenBank/DDBJ databases">
        <authorList>
            <person name="Dong K."/>
        </authorList>
    </citation>
    <scope>NUCLEOTIDE SEQUENCE [LARGE SCALE GENOMIC DNA]</scope>
    <source>
        <strain evidence="9 10">M4-8</strain>
    </source>
</reference>
<dbReference type="RefSeq" id="WP_147825216.1">
    <property type="nucleotide sequence ID" value="NZ_BAAARG010000001.1"/>
</dbReference>
<comment type="similarity">
    <text evidence="2">Belongs to the autoinducer-2 exporter (AI-2E) (TC 2.A.86) family.</text>
</comment>
<feature type="transmembrane region" description="Helical" evidence="8">
    <location>
        <begin position="66"/>
        <end position="84"/>
    </location>
</feature>
<evidence type="ECO:0000256" key="6">
    <source>
        <dbReference type="ARBA" id="ARBA00022989"/>
    </source>
</evidence>
<feature type="transmembrane region" description="Helical" evidence="8">
    <location>
        <begin position="186"/>
        <end position="207"/>
    </location>
</feature>
<keyword evidence="10" id="KW-1185">Reference proteome</keyword>
<accession>A0A5C8HT10</accession>
<keyword evidence="7 8" id="KW-0472">Membrane</keyword>
<dbReference type="PANTHER" id="PTHR21716:SF53">
    <property type="entry name" value="PERMEASE PERM-RELATED"/>
    <property type="match status" value="1"/>
</dbReference>
<dbReference type="PANTHER" id="PTHR21716">
    <property type="entry name" value="TRANSMEMBRANE PROTEIN"/>
    <property type="match status" value="1"/>
</dbReference>
<evidence type="ECO:0000256" key="7">
    <source>
        <dbReference type="ARBA" id="ARBA00023136"/>
    </source>
</evidence>
<feature type="transmembrane region" description="Helical" evidence="8">
    <location>
        <begin position="42"/>
        <end position="60"/>
    </location>
</feature>